<dbReference type="EMBL" id="ML977018">
    <property type="protein sequence ID" value="KAF1951348.1"/>
    <property type="molecule type" value="Genomic_DNA"/>
</dbReference>
<proteinExistence type="predicted"/>
<protein>
    <submittedName>
        <fullName evidence="2">Uncharacterized protein</fullName>
    </submittedName>
</protein>
<dbReference type="Proteomes" id="UP000800035">
    <property type="component" value="Unassembled WGS sequence"/>
</dbReference>
<name>A0A6A5TG78_9PLEO</name>
<dbReference type="AlphaFoldDB" id="A0A6A5TG78"/>
<evidence type="ECO:0000256" key="1">
    <source>
        <dbReference type="SAM" id="MobiDB-lite"/>
    </source>
</evidence>
<sequence>MLELPSPSLRKRRRSDPLEQTGTSQRPSQQQKLNHSSASQPPSAFWDSLTKVWLTKRALRELDRRNHQAAPNPSHSPQKTNWEAGHYADYLSRCTPKVFNNIRVFARHGGPDLSGLRGYREPMRRFDPTMTSGQLVRSQRYSPATTSNTTKTKSTCVYDRNFQQHLTDHAVYPHPYRSLEGKVPAKPENWNEILRMLALPRPSLSPSSFTDGDHENFVFADAGALKKKQVSESLIPVIEGKISDAKYRSGGIPFTNLDPLGDGTPPGNPDVYYGAPPEQLSQKVRNELSGQIIPSTQHDLPIAPNFFLAVESPEESVLVARRLACYNGALGARGMHSLQCYGRGELVYDNNASTITSIYYGGTLKMYTSYVAPPSTAGGRPEYYMHQLNVWCMDGNPETWRQAATAYRNARDWTGQQRVKAIVRANEKANPVKVEGPANDAAVSLASSVVTVASVTEACTMS</sequence>
<accession>A0A6A5TG78</accession>
<feature type="compositionally biased region" description="Polar residues" evidence="1">
    <location>
        <begin position="20"/>
        <end position="42"/>
    </location>
</feature>
<feature type="region of interest" description="Disordered" evidence="1">
    <location>
        <begin position="125"/>
        <end position="150"/>
    </location>
</feature>
<evidence type="ECO:0000313" key="3">
    <source>
        <dbReference type="Proteomes" id="UP000800035"/>
    </source>
</evidence>
<dbReference type="OrthoDB" id="5336565at2759"/>
<feature type="region of interest" description="Disordered" evidence="1">
    <location>
        <begin position="1"/>
        <end position="43"/>
    </location>
</feature>
<feature type="compositionally biased region" description="Polar residues" evidence="1">
    <location>
        <begin position="129"/>
        <end position="144"/>
    </location>
</feature>
<evidence type="ECO:0000313" key="2">
    <source>
        <dbReference type="EMBL" id="KAF1951348.1"/>
    </source>
</evidence>
<keyword evidence="3" id="KW-1185">Reference proteome</keyword>
<organism evidence="2 3">
    <name type="scientific">Byssothecium circinans</name>
    <dbReference type="NCBI Taxonomy" id="147558"/>
    <lineage>
        <taxon>Eukaryota</taxon>
        <taxon>Fungi</taxon>
        <taxon>Dikarya</taxon>
        <taxon>Ascomycota</taxon>
        <taxon>Pezizomycotina</taxon>
        <taxon>Dothideomycetes</taxon>
        <taxon>Pleosporomycetidae</taxon>
        <taxon>Pleosporales</taxon>
        <taxon>Massarineae</taxon>
        <taxon>Massarinaceae</taxon>
        <taxon>Byssothecium</taxon>
    </lineage>
</organism>
<gene>
    <name evidence="2" type="ORF">CC80DRAFT_454356</name>
</gene>
<reference evidence="2" key="1">
    <citation type="journal article" date="2020" name="Stud. Mycol.">
        <title>101 Dothideomycetes genomes: a test case for predicting lifestyles and emergence of pathogens.</title>
        <authorList>
            <person name="Haridas S."/>
            <person name="Albert R."/>
            <person name="Binder M."/>
            <person name="Bloem J."/>
            <person name="Labutti K."/>
            <person name="Salamov A."/>
            <person name="Andreopoulos B."/>
            <person name="Baker S."/>
            <person name="Barry K."/>
            <person name="Bills G."/>
            <person name="Bluhm B."/>
            <person name="Cannon C."/>
            <person name="Castanera R."/>
            <person name="Culley D."/>
            <person name="Daum C."/>
            <person name="Ezra D."/>
            <person name="Gonzalez J."/>
            <person name="Henrissat B."/>
            <person name="Kuo A."/>
            <person name="Liang C."/>
            <person name="Lipzen A."/>
            <person name="Lutzoni F."/>
            <person name="Magnuson J."/>
            <person name="Mondo S."/>
            <person name="Nolan M."/>
            <person name="Ohm R."/>
            <person name="Pangilinan J."/>
            <person name="Park H.-J."/>
            <person name="Ramirez L."/>
            <person name="Alfaro M."/>
            <person name="Sun H."/>
            <person name="Tritt A."/>
            <person name="Yoshinaga Y."/>
            <person name="Zwiers L.-H."/>
            <person name="Turgeon B."/>
            <person name="Goodwin S."/>
            <person name="Spatafora J."/>
            <person name="Crous P."/>
            <person name="Grigoriev I."/>
        </authorList>
    </citation>
    <scope>NUCLEOTIDE SEQUENCE</scope>
    <source>
        <strain evidence="2">CBS 675.92</strain>
    </source>
</reference>